<proteinExistence type="predicted"/>
<reference evidence="1" key="1">
    <citation type="submission" date="2022-10" db="EMBL/GenBank/DDBJ databases">
        <authorList>
            <person name="Chen Y."/>
            <person name="Dougan E. K."/>
            <person name="Chan C."/>
            <person name="Rhodes N."/>
            <person name="Thang M."/>
        </authorList>
    </citation>
    <scope>NUCLEOTIDE SEQUENCE</scope>
</reference>
<accession>A0A9P1CLE3</accession>
<dbReference type="EMBL" id="CAMXCT020001784">
    <property type="protein sequence ID" value="CAL1146418.1"/>
    <property type="molecule type" value="Genomic_DNA"/>
</dbReference>
<dbReference type="EMBL" id="CAMXCT030001784">
    <property type="protein sequence ID" value="CAL4780355.1"/>
    <property type="molecule type" value="Genomic_DNA"/>
</dbReference>
<dbReference type="Proteomes" id="UP001152797">
    <property type="component" value="Unassembled WGS sequence"/>
</dbReference>
<dbReference type="EMBL" id="CAMXCT010001784">
    <property type="protein sequence ID" value="CAI3993043.1"/>
    <property type="molecule type" value="Genomic_DNA"/>
</dbReference>
<organism evidence="1">
    <name type="scientific">Cladocopium goreaui</name>
    <dbReference type="NCBI Taxonomy" id="2562237"/>
    <lineage>
        <taxon>Eukaryota</taxon>
        <taxon>Sar</taxon>
        <taxon>Alveolata</taxon>
        <taxon>Dinophyceae</taxon>
        <taxon>Suessiales</taxon>
        <taxon>Symbiodiniaceae</taxon>
        <taxon>Cladocopium</taxon>
    </lineage>
</organism>
<protein>
    <submittedName>
        <fullName evidence="1">Uncharacterized protein</fullName>
    </submittedName>
</protein>
<dbReference type="AlphaFoldDB" id="A0A9P1CLE3"/>
<name>A0A9P1CLE3_9DINO</name>
<evidence type="ECO:0000313" key="3">
    <source>
        <dbReference type="Proteomes" id="UP001152797"/>
    </source>
</evidence>
<gene>
    <name evidence="1" type="ORF">C1SCF055_LOCUS19825</name>
</gene>
<keyword evidence="3" id="KW-1185">Reference proteome</keyword>
<evidence type="ECO:0000313" key="2">
    <source>
        <dbReference type="EMBL" id="CAL1146418.1"/>
    </source>
</evidence>
<sequence length="364" mass="41212">MHLLTQVYMCTSVNTVCAALPGSGMEKVPLPQQTQEMADCSNAMEWKLCTVWFADDILDCSASTDVESTSTTSTTVNTSNTILPPTAFTKAPRGVAVCIAGNLRTFTVPVVFSQIRPFHEQLWGWTVSFFLYGTLEGAGPKNQTHRNLAAIHENNQTALKMALTSLRPQAVELVANAEDVTEENIAQYVLHQECFRNIQFIESVDGVEAFFENRVRFLRGLNQLAHVISSLEMMMRFEQTRGRRFKVVILTRPDLRYDVNRNDHDWFRDVAWVPEWISNGSVALQMDHWVAMPRALAERFYLLGKVLSCSPSDKCCRKIDRSESLWEYLTGAVHGNFGQCSCSNITTPFRRARVAQIQRTKSRK</sequence>
<reference evidence="2" key="2">
    <citation type="submission" date="2024-04" db="EMBL/GenBank/DDBJ databases">
        <authorList>
            <person name="Chen Y."/>
            <person name="Shah S."/>
            <person name="Dougan E. K."/>
            <person name="Thang M."/>
            <person name="Chan C."/>
        </authorList>
    </citation>
    <scope>NUCLEOTIDE SEQUENCE [LARGE SCALE GENOMIC DNA]</scope>
</reference>
<comment type="caution">
    <text evidence="1">The sequence shown here is derived from an EMBL/GenBank/DDBJ whole genome shotgun (WGS) entry which is preliminary data.</text>
</comment>
<evidence type="ECO:0000313" key="1">
    <source>
        <dbReference type="EMBL" id="CAI3993043.1"/>
    </source>
</evidence>